<dbReference type="Proteomes" id="UP000035721">
    <property type="component" value="Unassembled WGS sequence"/>
</dbReference>
<comment type="caution">
    <text evidence="1">The sequence shown here is derived from an EMBL/GenBank/DDBJ whole genome shotgun (WGS) entry which is preliminary data.</text>
</comment>
<reference evidence="1 2" key="1">
    <citation type="journal article" date="2013" name="ISME J.">
        <title>A metabolic model for members of the genus Tetrasphaera involved in enhanced biological phosphorus removal.</title>
        <authorList>
            <person name="Kristiansen R."/>
            <person name="Nguyen H.T.T."/>
            <person name="Saunders A.M."/>
            <person name="Nielsen J.L."/>
            <person name="Wimmer R."/>
            <person name="Le V.Q."/>
            <person name="McIlroy S.J."/>
            <person name="Petrovski S."/>
            <person name="Seviour R.J."/>
            <person name="Calteau A."/>
            <person name="Nielsen K.L."/>
            <person name="Nielsen P.H."/>
        </authorList>
    </citation>
    <scope>NUCLEOTIDE SEQUENCE [LARGE SCALE GENOMIC DNA]</scope>
    <source>
        <strain evidence="1 2">T1-X7</strain>
    </source>
</reference>
<name>A0A077LZ11_9MICO</name>
<protein>
    <submittedName>
        <fullName evidence="1">Uncharacterized protein</fullName>
    </submittedName>
</protein>
<evidence type="ECO:0000313" key="1">
    <source>
        <dbReference type="EMBL" id="CCH78142.1"/>
    </source>
</evidence>
<proteinExistence type="predicted"/>
<keyword evidence="2" id="KW-1185">Reference proteome</keyword>
<gene>
    <name evidence="1" type="ORF">BN12_2590003</name>
</gene>
<dbReference type="EMBL" id="CAJB01000178">
    <property type="protein sequence ID" value="CCH78142.1"/>
    <property type="molecule type" value="Genomic_DNA"/>
</dbReference>
<sequence>MSHPQADLERSWASRFPSGQAQAVAATLAEGLWPLPEGIELDRHRERLLEDVRWTPDTSGGGVRGELTLEEFWGYLVSLLNGVISARRRAEGTTCQQPDDYVGIGDLAAALHVLLSADLDDPVIAAVRAAQAAGDIAGPDRGRRISRRRWQALVQAAHPRMRAAHEELIAVLLLDGRFTI</sequence>
<evidence type="ECO:0000313" key="2">
    <source>
        <dbReference type="Proteomes" id="UP000035721"/>
    </source>
</evidence>
<accession>A0A077LZ11</accession>
<dbReference type="STRING" id="1194083.BN12_2590003"/>
<organism evidence="1 2">
    <name type="scientific">Nostocoides japonicum T1-X7</name>
    <dbReference type="NCBI Taxonomy" id="1194083"/>
    <lineage>
        <taxon>Bacteria</taxon>
        <taxon>Bacillati</taxon>
        <taxon>Actinomycetota</taxon>
        <taxon>Actinomycetes</taxon>
        <taxon>Micrococcales</taxon>
        <taxon>Intrasporangiaceae</taxon>
        <taxon>Nostocoides</taxon>
    </lineage>
</organism>
<dbReference type="AlphaFoldDB" id="A0A077LZ11"/>